<dbReference type="PROSITE" id="PS50212">
    <property type="entry name" value="RASGEF_NTER"/>
    <property type="match status" value="1"/>
</dbReference>
<dbReference type="Pfam" id="PF00617">
    <property type="entry name" value="RasGEF"/>
    <property type="match status" value="1"/>
</dbReference>
<feature type="compositionally biased region" description="Polar residues" evidence="3">
    <location>
        <begin position="1"/>
        <end position="10"/>
    </location>
</feature>
<feature type="region of interest" description="Disordered" evidence="3">
    <location>
        <begin position="108"/>
        <end position="131"/>
    </location>
</feature>
<evidence type="ECO:0000313" key="6">
    <source>
        <dbReference type="EMBL" id="KAL0488484.1"/>
    </source>
</evidence>
<dbReference type="PANTHER" id="PTHR23113">
    <property type="entry name" value="GUANINE NUCLEOTIDE EXCHANGE FACTOR"/>
    <property type="match status" value="1"/>
</dbReference>
<feature type="domain" description="Ras-GEF" evidence="4">
    <location>
        <begin position="342"/>
        <end position="575"/>
    </location>
</feature>
<dbReference type="InterPro" id="IPR036964">
    <property type="entry name" value="RASGEF_cat_dom_sf"/>
</dbReference>
<feature type="region of interest" description="Disordered" evidence="3">
    <location>
        <begin position="306"/>
        <end position="334"/>
    </location>
</feature>
<dbReference type="AlphaFoldDB" id="A0AAW2ZGK3"/>
<dbReference type="EMBL" id="JAOPGA020001439">
    <property type="protein sequence ID" value="KAL0488484.1"/>
    <property type="molecule type" value="Genomic_DNA"/>
</dbReference>
<evidence type="ECO:0000256" key="2">
    <source>
        <dbReference type="PROSITE-ProRule" id="PRU00168"/>
    </source>
</evidence>
<reference evidence="6 7" key="1">
    <citation type="submission" date="2024-03" db="EMBL/GenBank/DDBJ databases">
        <title>The Acrasis kona genome and developmental transcriptomes reveal deep origins of eukaryotic multicellular pathways.</title>
        <authorList>
            <person name="Sheikh S."/>
            <person name="Fu C.-J."/>
            <person name="Brown M.W."/>
            <person name="Baldauf S.L."/>
        </authorList>
    </citation>
    <scope>NUCLEOTIDE SEQUENCE [LARGE SCALE GENOMIC DNA]</scope>
    <source>
        <strain evidence="6 7">ATCC MYA-3509</strain>
    </source>
</reference>
<evidence type="ECO:0000256" key="3">
    <source>
        <dbReference type="SAM" id="MobiDB-lite"/>
    </source>
</evidence>
<dbReference type="InterPro" id="IPR023578">
    <property type="entry name" value="Ras_GEF_dom_sf"/>
</dbReference>
<keyword evidence="1 2" id="KW-0344">Guanine-nucleotide releasing factor</keyword>
<name>A0AAW2ZGK3_9EUKA</name>
<dbReference type="InterPro" id="IPR000651">
    <property type="entry name" value="Ras-like_Gua-exchang_fac_N"/>
</dbReference>
<sequence>MDGTENSAEVDNQYEEEYTPPPAKPLHMIHRSSALYKSKTSLEQRIIDEISTIALSDDNDQNSSIIRSTTYHGSEISGSPLMLTSRAATLNQEKTIERRKRSHVVLNIPPTPQRNFSTSSNVSSGSPYSTPRTCISPRNIQSIVTQTIVKEDEIMISPEASLNSLVVKTVTDQKYGYLTVNQIFEFGLRYGFEEEGFVQMFLCTYKTFISPKLLISTLSSSLMEVMNKLTYGYEKNKCIVRICNLLSKWCVQCYGDFLFDKQIHEDVFTFMGQLSSHLDDTDCNFNSAHEVVCKMCQDVAVVISSTDPPNQSTNQPPSQEVPKPIVSKNAPDPTKLKMENIHPLEFARQLTLMEFEMFAKVNGEELLGLGWTKDSKEWTSPNITKIISWTNTMTNWITTCILKEVKIKDRQKMFKFFLDVAEACYEFKNFNTLFEIMMAMIAHPVYRLKVTKEGLPKKYKDIMIKFENVTSFMGNRKAYREEMKQVAVGATPCLPFVGVSLTDLVFFDQGNANHQLRDQVMYINLSKRSQMSLVVNHLMKAQSLPYHFVQVDYIQKFICWETNTNVVSDESLLDKISKSLE</sequence>
<dbReference type="PANTHER" id="PTHR23113:SF99">
    <property type="entry name" value="RASGEF DOMAIN-CONTAINING PROTEIN"/>
    <property type="match status" value="1"/>
</dbReference>
<dbReference type="GO" id="GO:0005085">
    <property type="term" value="F:guanyl-nucleotide exchange factor activity"/>
    <property type="evidence" value="ECO:0007669"/>
    <property type="project" value="UniProtKB-KW"/>
</dbReference>
<keyword evidence="7" id="KW-1185">Reference proteome</keyword>
<dbReference type="InterPro" id="IPR001895">
    <property type="entry name" value="RASGEF_cat_dom"/>
</dbReference>
<dbReference type="GO" id="GO:0007264">
    <property type="term" value="P:small GTPase-mediated signal transduction"/>
    <property type="evidence" value="ECO:0007669"/>
    <property type="project" value="InterPro"/>
</dbReference>
<feature type="compositionally biased region" description="Low complexity" evidence="3">
    <location>
        <begin position="117"/>
        <end position="129"/>
    </location>
</feature>
<organism evidence="6 7">
    <name type="scientific">Acrasis kona</name>
    <dbReference type="NCBI Taxonomy" id="1008807"/>
    <lineage>
        <taxon>Eukaryota</taxon>
        <taxon>Discoba</taxon>
        <taxon>Heterolobosea</taxon>
        <taxon>Tetramitia</taxon>
        <taxon>Eutetramitia</taxon>
        <taxon>Acrasidae</taxon>
        <taxon>Acrasis</taxon>
    </lineage>
</organism>
<dbReference type="CDD" id="cd00155">
    <property type="entry name" value="RasGEF"/>
    <property type="match status" value="1"/>
</dbReference>
<evidence type="ECO:0000259" key="4">
    <source>
        <dbReference type="PROSITE" id="PS50009"/>
    </source>
</evidence>
<dbReference type="Gene3D" id="1.10.840.10">
    <property type="entry name" value="Ras guanine-nucleotide exchange factors catalytic domain"/>
    <property type="match status" value="1"/>
</dbReference>
<feature type="region of interest" description="Disordered" evidence="3">
    <location>
        <begin position="1"/>
        <end position="26"/>
    </location>
</feature>
<evidence type="ECO:0000313" key="7">
    <source>
        <dbReference type="Proteomes" id="UP001431209"/>
    </source>
</evidence>
<proteinExistence type="predicted"/>
<dbReference type="SUPFAM" id="SSF48366">
    <property type="entry name" value="Ras GEF"/>
    <property type="match status" value="1"/>
</dbReference>
<evidence type="ECO:0000256" key="1">
    <source>
        <dbReference type="ARBA" id="ARBA00022658"/>
    </source>
</evidence>
<dbReference type="Gene3D" id="1.20.870.10">
    <property type="entry name" value="Son of sevenless (SoS) protein Chain: S domain 1"/>
    <property type="match status" value="1"/>
</dbReference>
<evidence type="ECO:0000259" key="5">
    <source>
        <dbReference type="PROSITE" id="PS50212"/>
    </source>
</evidence>
<dbReference type="Pfam" id="PF00618">
    <property type="entry name" value="RasGEF_N"/>
    <property type="match status" value="1"/>
</dbReference>
<protein>
    <submittedName>
        <fullName evidence="6">RasGEF</fullName>
    </submittedName>
</protein>
<dbReference type="Proteomes" id="UP001431209">
    <property type="component" value="Unassembled WGS sequence"/>
</dbReference>
<dbReference type="InterPro" id="IPR008937">
    <property type="entry name" value="Ras-like_GEF"/>
</dbReference>
<dbReference type="SMART" id="SM00147">
    <property type="entry name" value="RasGEF"/>
    <property type="match status" value="1"/>
</dbReference>
<gene>
    <name evidence="6" type="ORF">AKO1_015626</name>
</gene>
<comment type="caution">
    <text evidence="6">The sequence shown here is derived from an EMBL/GenBank/DDBJ whole genome shotgun (WGS) entry which is preliminary data.</text>
</comment>
<feature type="compositionally biased region" description="Low complexity" evidence="3">
    <location>
        <begin position="308"/>
        <end position="318"/>
    </location>
</feature>
<feature type="domain" description="N-terminal Ras-GEF" evidence="5">
    <location>
        <begin position="171"/>
        <end position="300"/>
    </location>
</feature>
<accession>A0AAW2ZGK3</accession>
<dbReference type="PROSITE" id="PS50009">
    <property type="entry name" value="RASGEF_CAT"/>
    <property type="match status" value="1"/>
</dbReference>